<name>A0ABW5WIV4_9PSEU</name>
<dbReference type="InterPro" id="IPR009010">
    <property type="entry name" value="Asp_de-COase-like_dom_sf"/>
</dbReference>
<evidence type="ECO:0000313" key="3">
    <source>
        <dbReference type="EMBL" id="MFD2803032.1"/>
    </source>
</evidence>
<reference evidence="4" key="1">
    <citation type="journal article" date="2019" name="Int. J. Syst. Evol. Microbiol.">
        <title>The Global Catalogue of Microorganisms (GCM) 10K type strain sequencing project: providing services to taxonomists for standard genome sequencing and annotation.</title>
        <authorList>
            <consortium name="The Broad Institute Genomics Platform"/>
            <consortium name="The Broad Institute Genome Sequencing Center for Infectious Disease"/>
            <person name="Wu L."/>
            <person name="Ma J."/>
        </authorList>
    </citation>
    <scope>NUCLEOTIDE SEQUENCE [LARGE SCALE GENOMIC DNA]</scope>
    <source>
        <strain evidence="4">IBRC-M 10906</strain>
    </source>
</reference>
<evidence type="ECO:0000256" key="1">
    <source>
        <dbReference type="ARBA" id="ARBA00023002"/>
    </source>
</evidence>
<feature type="domain" description="Molybdopterin dinucleotide-binding" evidence="2">
    <location>
        <begin position="2"/>
        <end position="102"/>
    </location>
</feature>
<evidence type="ECO:0000313" key="4">
    <source>
        <dbReference type="Proteomes" id="UP001597478"/>
    </source>
</evidence>
<proteinExistence type="predicted"/>
<dbReference type="EMBL" id="JBHUOF010000049">
    <property type="protein sequence ID" value="MFD2803032.1"/>
    <property type="molecule type" value="Genomic_DNA"/>
</dbReference>
<protein>
    <submittedName>
        <fullName evidence="3">Molybdopterin dinucleotide binding domain-containing protein</fullName>
    </submittedName>
</protein>
<dbReference type="PANTHER" id="PTHR43105:SF9">
    <property type="entry name" value="NADPH-FE(3+) OXIDOREDUCTASE SUBUNIT ALPHA"/>
    <property type="match status" value="1"/>
</dbReference>
<dbReference type="SUPFAM" id="SSF50692">
    <property type="entry name" value="ADC-like"/>
    <property type="match status" value="1"/>
</dbReference>
<dbReference type="RefSeq" id="WP_377395182.1">
    <property type="nucleotide sequence ID" value="NZ_JBHSAN010000054.1"/>
</dbReference>
<keyword evidence="1" id="KW-0560">Oxidoreductase</keyword>
<dbReference type="InterPro" id="IPR050123">
    <property type="entry name" value="Prok_molybdopt-oxidoreductase"/>
</dbReference>
<dbReference type="InterPro" id="IPR006657">
    <property type="entry name" value="MoPterin_dinucl-bd_dom"/>
</dbReference>
<dbReference type="PANTHER" id="PTHR43105">
    <property type="entry name" value="RESPIRATORY NITRATE REDUCTASE"/>
    <property type="match status" value="1"/>
</dbReference>
<evidence type="ECO:0000259" key="2">
    <source>
        <dbReference type="Pfam" id="PF01568"/>
    </source>
</evidence>
<accession>A0ABW5WIV4</accession>
<dbReference type="Pfam" id="PF01568">
    <property type="entry name" value="Molydop_binding"/>
    <property type="match status" value="1"/>
</dbReference>
<comment type="caution">
    <text evidence="3">The sequence shown here is derived from an EMBL/GenBank/DDBJ whole genome shotgun (WGS) entry which is preliminary data.</text>
</comment>
<dbReference type="Gene3D" id="2.40.40.20">
    <property type="match status" value="1"/>
</dbReference>
<gene>
    <name evidence="3" type="ORF">ACFS2C_26925</name>
</gene>
<sequence>MHNSRRLVKGRPRCTLLVHPDDAARRGLADGDIARLSSAAGAIDVPVEVTDSVMRGVVSLPHGWGHHRDGTQLRVAAAHAGVSANDVTDERFLDELTGTAALSGLAVELQPAVPS</sequence>
<organism evidence="3 4">
    <name type="scientific">Prauserella oleivorans</name>
    <dbReference type="NCBI Taxonomy" id="1478153"/>
    <lineage>
        <taxon>Bacteria</taxon>
        <taxon>Bacillati</taxon>
        <taxon>Actinomycetota</taxon>
        <taxon>Actinomycetes</taxon>
        <taxon>Pseudonocardiales</taxon>
        <taxon>Pseudonocardiaceae</taxon>
        <taxon>Prauserella</taxon>
    </lineage>
</organism>
<dbReference type="Proteomes" id="UP001597478">
    <property type="component" value="Unassembled WGS sequence"/>
</dbReference>
<keyword evidence="4" id="KW-1185">Reference proteome</keyword>